<dbReference type="PROSITE" id="PS50135">
    <property type="entry name" value="ZF_ZZ_2"/>
    <property type="match status" value="1"/>
</dbReference>
<gene>
    <name evidence="9" type="primary">ZZZ3</name>
    <name evidence="9" type="ORF">NPIL_448871</name>
</gene>
<feature type="domain" description="HTH myb-type" evidence="8">
    <location>
        <begin position="201"/>
        <end position="253"/>
    </location>
</feature>
<dbReference type="EMBL" id="BMAW01103149">
    <property type="protein sequence ID" value="GFT07772.1"/>
    <property type="molecule type" value="Genomic_DNA"/>
</dbReference>
<proteinExistence type="predicted"/>
<dbReference type="SMART" id="SM00291">
    <property type="entry name" value="ZnF_ZZ"/>
    <property type="match status" value="1"/>
</dbReference>
<dbReference type="AlphaFoldDB" id="A0A8X6TEG9"/>
<dbReference type="SUPFAM" id="SSF57850">
    <property type="entry name" value="RING/U-box"/>
    <property type="match status" value="1"/>
</dbReference>
<evidence type="ECO:0000256" key="2">
    <source>
        <dbReference type="ARBA" id="ARBA00022723"/>
    </source>
</evidence>
<feature type="domain" description="Myb-like" evidence="6">
    <location>
        <begin position="193"/>
        <end position="249"/>
    </location>
</feature>
<evidence type="ECO:0000256" key="3">
    <source>
        <dbReference type="ARBA" id="ARBA00022771"/>
    </source>
</evidence>
<dbReference type="CDD" id="cd00167">
    <property type="entry name" value="SANT"/>
    <property type="match status" value="1"/>
</dbReference>
<dbReference type="Proteomes" id="UP000887013">
    <property type="component" value="Unassembled WGS sequence"/>
</dbReference>
<dbReference type="InterPro" id="IPR000433">
    <property type="entry name" value="Znf_ZZ"/>
</dbReference>
<dbReference type="InterPro" id="IPR043145">
    <property type="entry name" value="Znf_ZZ_sf"/>
</dbReference>
<comment type="subcellular location">
    <subcellularLocation>
        <location evidence="1">Nucleus</location>
    </subcellularLocation>
</comment>
<dbReference type="OrthoDB" id="20473at2759"/>
<evidence type="ECO:0000256" key="1">
    <source>
        <dbReference type="ARBA" id="ARBA00004123"/>
    </source>
</evidence>
<accession>A0A8X6TEG9</accession>
<dbReference type="InterPro" id="IPR001005">
    <property type="entry name" value="SANT/Myb"/>
</dbReference>
<dbReference type="PROSITE" id="PS50090">
    <property type="entry name" value="MYB_LIKE"/>
    <property type="match status" value="1"/>
</dbReference>
<dbReference type="PANTHER" id="PTHR22705">
    <property type="entry name" value="ZINC FINGER, ZZ DOMAIN CONTAINING 3"/>
    <property type="match status" value="1"/>
</dbReference>
<dbReference type="Gene3D" id="1.10.10.60">
    <property type="entry name" value="Homeodomain-like"/>
    <property type="match status" value="1"/>
</dbReference>
<name>A0A8X6TEG9_NEPPI</name>
<dbReference type="InterPro" id="IPR017930">
    <property type="entry name" value="Myb_dom"/>
</dbReference>
<dbReference type="Pfam" id="PF00249">
    <property type="entry name" value="Myb_DNA-binding"/>
    <property type="match status" value="1"/>
</dbReference>
<evidence type="ECO:0000313" key="9">
    <source>
        <dbReference type="EMBL" id="GFT07772.1"/>
    </source>
</evidence>
<feature type="domain" description="ZZ-type" evidence="7">
    <location>
        <begin position="359"/>
        <end position="418"/>
    </location>
</feature>
<evidence type="ECO:0000259" key="6">
    <source>
        <dbReference type="PROSITE" id="PS50090"/>
    </source>
</evidence>
<dbReference type="GO" id="GO:0008270">
    <property type="term" value="F:zinc ion binding"/>
    <property type="evidence" value="ECO:0007669"/>
    <property type="project" value="UniProtKB-KW"/>
</dbReference>
<keyword evidence="10" id="KW-1185">Reference proteome</keyword>
<dbReference type="Gene3D" id="3.30.60.90">
    <property type="match status" value="1"/>
</dbReference>
<dbReference type="GO" id="GO:0005634">
    <property type="term" value="C:nucleus"/>
    <property type="evidence" value="ECO:0007669"/>
    <property type="project" value="UniProtKB-SubCell"/>
</dbReference>
<keyword evidence="3 5" id="KW-0863">Zinc-finger</keyword>
<dbReference type="SUPFAM" id="SSF46689">
    <property type="entry name" value="Homeodomain-like"/>
    <property type="match status" value="1"/>
</dbReference>
<reference evidence="9" key="1">
    <citation type="submission" date="2020-08" db="EMBL/GenBank/DDBJ databases">
        <title>Multicomponent nature underlies the extraordinary mechanical properties of spider dragline silk.</title>
        <authorList>
            <person name="Kono N."/>
            <person name="Nakamura H."/>
            <person name="Mori M."/>
            <person name="Yoshida Y."/>
            <person name="Ohtoshi R."/>
            <person name="Malay A.D."/>
            <person name="Moran D.A.P."/>
            <person name="Tomita M."/>
            <person name="Numata K."/>
            <person name="Arakawa K."/>
        </authorList>
    </citation>
    <scope>NUCLEOTIDE SEQUENCE</scope>
</reference>
<comment type="caution">
    <text evidence="9">The sequence shown here is derived from an EMBL/GenBank/DDBJ whole genome shotgun (WGS) entry which is preliminary data.</text>
</comment>
<dbReference type="Pfam" id="PF00569">
    <property type="entry name" value="ZZ"/>
    <property type="match status" value="1"/>
</dbReference>
<sequence>MEIESPNYFDSFDDIGCGSFNILSEETVLDSNNILNEETVLDSNNILNENEIRTESCETTQEMDYDSYGEFSFDSDHPALKNNNDYKELLKTVAILEAQRSRAIKDLDRLHDLKEEALTDPIAFVERLQQGEKIDFPSRQKIYPVPAIDWNKYALSGNSSLSRRQLTRLSSKATQDLFKTNFKDKSSRIHDSKPPKINHYWSTDEQKQLEELLVKFPPEDIESRRWEKIANCLENRTPVQVASRVQKYFIKLLKAGMPVPGRMPNMVYLKKPRRSVIRHQPSTFMVSNSLPVYMPDAEDEFNYSYLQLPTSEENSMESKTGVSDDELNQEFRGTSEYDELMLLKKVQKVKLQNCGLTQHIGFKCSHCKTEPIVGVRWHCTDCKPPASIDFCEDCADGFHEKGQHTSDHRLEEIHSIRTSFHDRDYTHFLSGYNKLDPNNVPAT</sequence>
<evidence type="ECO:0000259" key="8">
    <source>
        <dbReference type="PROSITE" id="PS51294"/>
    </source>
</evidence>
<dbReference type="SMART" id="SM00717">
    <property type="entry name" value="SANT"/>
    <property type="match status" value="1"/>
</dbReference>
<evidence type="ECO:0000259" key="7">
    <source>
        <dbReference type="PROSITE" id="PS50135"/>
    </source>
</evidence>
<keyword evidence="4" id="KW-0862">Zinc</keyword>
<dbReference type="InterPro" id="IPR009057">
    <property type="entry name" value="Homeodomain-like_sf"/>
</dbReference>
<dbReference type="PANTHER" id="PTHR22705:SF0">
    <property type="entry name" value="ZZ-TYPE ZINC FINGER-CONTAINING PROTEIN 3"/>
    <property type="match status" value="1"/>
</dbReference>
<evidence type="ECO:0000256" key="4">
    <source>
        <dbReference type="ARBA" id="ARBA00022833"/>
    </source>
</evidence>
<dbReference type="GO" id="GO:0070461">
    <property type="term" value="C:SAGA-type complex"/>
    <property type="evidence" value="ECO:0007669"/>
    <property type="project" value="UniProtKB-ARBA"/>
</dbReference>
<keyword evidence="2" id="KW-0479">Metal-binding</keyword>
<organism evidence="9 10">
    <name type="scientific">Nephila pilipes</name>
    <name type="common">Giant wood spider</name>
    <name type="synonym">Nephila maculata</name>
    <dbReference type="NCBI Taxonomy" id="299642"/>
    <lineage>
        <taxon>Eukaryota</taxon>
        <taxon>Metazoa</taxon>
        <taxon>Ecdysozoa</taxon>
        <taxon>Arthropoda</taxon>
        <taxon>Chelicerata</taxon>
        <taxon>Arachnida</taxon>
        <taxon>Araneae</taxon>
        <taxon>Araneomorphae</taxon>
        <taxon>Entelegynae</taxon>
        <taxon>Araneoidea</taxon>
        <taxon>Nephilidae</taxon>
        <taxon>Nephila</taxon>
    </lineage>
</organism>
<dbReference type="InterPro" id="IPR037830">
    <property type="entry name" value="ZZZ3"/>
</dbReference>
<evidence type="ECO:0000313" key="10">
    <source>
        <dbReference type="Proteomes" id="UP000887013"/>
    </source>
</evidence>
<evidence type="ECO:0000256" key="5">
    <source>
        <dbReference type="PROSITE-ProRule" id="PRU00228"/>
    </source>
</evidence>
<protein>
    <submittedName>
        <fullName evidence="9">ZZ-type zinc finger-containing protein 3</fullName>
    </submittedName>
</protein>
<dbReference type="PROSITE" id="PS51294">
    <property type="entry name" value="HTH_MYB"/>
    <property type="match status" value="1"/>
</dbReference>